<sequence>MLLCGSLHLFGVLFLSAETCCWSLPDEVVGRIFPWLVDALDVSKYHGWSLGGAEGVEAFQVFLVMPVADPIQVFLDRVWLANVIMDVAVLIDTAREAALMSPNSNNWAELMFLLRGRSLAAMLFFALKWSVLCCLAIHPLRGGIFGHGALLAMAQCIFHVVSLRAS</sequence>
<reference evidence="2" key="1">
    <citation type="submission" date="2023-05" db="EMBL/GenBank/DDBJ databases">
        <title>Nepenthes gracilis genome sequencing.</title>
        <authorList>
            <person name="Fukushima K."/>
        </authorList>
    </citation>
    <scope>NUCLEOTIDE SEQUENCE</scope>
    <source>
        <strain evidence="2">SING2019-196</strain>
    </source>
</reference>
<dbReference type="Proteomes" id="UP001279734">
    <property type="component" value="Unassembled WGS sequence"/>
</dbReference>
<organism evidence="2 3">
    <name type="scientific">Nepenthes gracilis</name>
    <name type="common">Slender pitcher plant</name>
    <dbReference type="NCBI Taxonomy" id="150966"/>
    <lineage>
        <taxon>Eukaryota</taxon>
        <taxon>Viridiplantae</taxon>
        <taxon>Streptophyta</taxon>
        <taxon>Embryophyta</taxon>
        <taxon>Tracheophyta</taxon>
        <taxon>Spermatophyta</taxon>
        <taxon>Magnoliopsida</taxon>
        <taxon>eudicotyledons</taxon>
        <taxon>Gunneridae</taxon>
        <taxon>Pentapetalae</taxon>
        <taxon>Caryophyllales</taxon>
        <taxon>Nepenthaceae</taxon>
        <taxon>Nepenthes</taxon>
    </lineage>
</organism>
<keyword evidence="1" id="KW-0732">Signal</keyword>
<proteinExistence type="predicted"/>
<evidence type="ECO:0000313" key="3">
    <source>
        <dbReference type="Proteomes" id="UP001279734"/>
    </source>
</evidence>
<gene>
    <name evidence="2" type="ORF">Nepgr_021440</name>
</gene>
<evidence type="ECO:0000313" key="2">
    <source>
        <dbReference type="EMBL" id="GMH19599.1"/>
    </source>
</evidence>
<feature type="chain" id="PRO_5042118489" evidence="1">
    <location>
        <begin position="24"/>
        <end position="166"/>
    </location>
</feature>
<name>A0AAD3SYM4_NEPGR</name>
<dbReference type="EMBL" id="BSYO01000021">
    <property type="protein sequence ID" value="GMH19599.1"/>
    <property type="molecule type" value="Genomic_DNA"/>
</dbReference>
<dbReference type="AlphaFoldDB" id="A0AAD3SYM4"/>
<keyword evidence="3" id="KW-1185">Reference proteome</keyword>
<evidence type="ECO:0000256" key="1">
    <source>
        <dbReference type="SAM" id="SignalP"/>
    </source>
</evidence>
<comment type="caution">
    <text evidence="2">The sequence shown here is derived from an EMBL/GenBank/DDBJ whole genome shotgun (WGS) entry which is preliminary data.</text>
</comment>
<protein>
    <submittedName>
        <fullName evidence="2">Uncharacterized protein</fullName>
    </submittedName>
</protein>
<feature type="signal peptide" evidence="1">
    <location>
        <begin position="1"/>
        <end position="23"/>
    </location>
</feature>
<accession>A0AAD3SYM4</accession>